<evidence type="ECO:0000313" key="3">
    <source>
        <dbReference type="EMBL" id="EFX81876.1"/>
    </source>
</evidence>
<keyword evidence="2" id="KW-0472">Membrane</keyword>
<proteinExistence type="predicted"/>
<feature type="coiled-coil region" evidence="1">
    <location>
        <begin position="111"/>
        <end position="142"/>
    </location>
</feature>
<dbReference type="EMBL" id="GL732541">
    <property type="protein sequence ID" value="EFX81876.1"/>
    <property type="molecule type" value="Genomic_DNA"/>
</dbReference>
<name>E9GEQ1_DAPPU</name>
<keyword evidence="2" id="KW-0812">Transmembrane</keyword>
<dbReference type="HOGENOM" id="CLU_912935_0_0_1"/>
<dbReference type="KEGG" id="dpx:DAPPUDRAFT_317029"/>
<evidence type="ECO:0000256" key="2">
    <source>
        <dbReference type="SAM" id="Phobius"/>
    </source>
</evidence>
<accession>E9GEQ1</accession>
<organism evidence="3 4">
    <name type="scientific">Daphnia pulex</name>
    <name type="common">Water flea</name>
    <dbReference type="NCBI Taxonomy" id="6669"/>
    <lineage>
        <taxon>Eukaryota</taxon>
        <taxon>Metazoa</taxon>
        <taxon>Ecdysozoa</taxon>
        <taxon>Arthropoda</taxon>
        <taxon>Crustacea</taxon>
        <taxon>Branchiopoda</taxon>
        <taxon>Diplostraca</taxon>
        <taxon>Cladocera</taxon>
        <taxon>Anomopoda</taxon>
        <taxon>Daphniidae</taxon>
        <taxon>Daphnia</taxon>
    </lineage>
</organism>
<dbReference type="OrthoDB" id="10305021at2759"/>
<dbReference type="AlphaFoldDB" id="E9GEQ1"/>
<sequence length="305" mass="35064">MVDLLWSIGLVVSATVIFAYFWYETLKSKLTLHDTNPNAKENSTTPLKPVESEFRSVLYSENCDLKNKILLATTDFSKVVKERNELASQRDELLTGVRRWQEKYDLQTLAMKNSLEKYAAMREEYEREKQELLSTMLAREKNEARFKSKIQDLQAALTTEHLRSAASLNQELQVRSELQVSKSRIAELELLNTRQRKRIAQIESRIIDSFENQRLGKTCKKTEDGMIDLITTERSESALTKKTDPHSKVDSGVVKGELEEELLSKVTTRDYGLVFGQKGKISVRCLWSYNLLNTSPPRGNSKDFN</sequence>
<gene>
    <name evidence="3" type="ORF">DAPPUDRAFT_317029</name>
</gene>
<protein>
    <submittedName>
        <fullName evidence="3">Uncharacterized protein</fullName>
    </submittedName>
</protein>
<keyword evidence="4" id="KW-1185">Reference proteome</keyword>
<dbReference type="InParanoid" id="E9GEQ1"/>
<feature type="transmembrane region" description="Helical" evidence="2">
    <location>
        <begin position="6"/>
        <end position="23"/>
    </location>
</feature>
<keyword evidence="2" id="KW-1133">Transmembrane helix</keyword>
<dbReference type="Proteomes" id="UP000000305">
    <property type="component" value="Unassembled WGS sequence"/>
</dbReference>
<evidence type="ECO:0000313" key="4">
    <source>
        <dbReference type="Proteomes" id="UP000000305"/>
    </source>
</evidence>
<reference evidence="3 4" key="1">
    <citation type="journal article" date="2011" name="Science">
        <title>The ecoresponsive genome of Daphnia pulex.</title>
        <authorList>
            <person name="Colbourne J.K."/>
            <person name="Pfrender M.E."/>
            <person name="Gilbert D."/>
            <person name="Thomas W.K."/>
            <person name="Tucker A."/>
            <person name="Oakley T.H."/>
            <person name="Tokishita S."/>
            <person name="Aerts A."/>
            <person name="Arnold G.J."/>
            <person name="Basu M.K."/>
            <person name="Bauer D.J."/>
            <person name="Caceres C.E."/>
            <person name="Carmel L."/>
            <person name="Casola C."/>
            <person name="Choi J.H."/>
            <person name="Detter J.C."/>
            <person name="Dong Q."/>
            <person name="Dusheyko S."/>
            <person name="Eads B.D."/>
            <person name="Frohlich T."/>
            <person name="Geiler-Samerotte K.A."/>
            <person name="Gerlach D."/>
            <person name="Hatcher P."/>
            <person name="Jogdeo S."/>
            <person name="Krijgsveld J."/>
            <person name="Kriventseva E.V."/>
            <person name="Kultz D."/>
            <person name="Laforsch C."/>
            <person name="Lindquist E."/>
            <person name="Lopez J."/>
            <person name="Manak J.R."/>
            <person name="Muller J."/>
            <person name="Pangilinan J."/>
            <person name="Patwardhan R.P."/>
            <person name="Pitluck S."/>
            <person name="Pritham E.J."/>
            <person name="Rechtsteiner A."/>
            <person name="Rho M."/>
            <person name="Rogozin I.B."/>
            <person name="Sakarya O."/>
            <person name="Salamov A."/>
            <person name="Schaack S."/>
            <person name="Shapiro H."/>
            <person name="Shiga Y."/>
            <person name="Skalitzky C."/>
            <person name="Smith Z."/>
            <person name="Souvorov A."/>
            <person name="Sung W."/>
            <person name="Tang Z."/>
            <person name="Tsuchiya D."/>
            <person name="Tu H."/>
            <person name="Vos H."/>
            <person name="Wang M."/>
            <person name="Wolf Y.I."/>
            <person name="Yamagata H."/>
            <person name="Yamada T."/>
            <person name="Ye Y."/>
            <person name="Shaw J.R."/>
            <person name="Andrews J."/>
            <person name="Crease T.J."/>
            <person name="Tang H."/>
            <person name="Lucas S.M."/>
            <person name="Robertson H.M."/>
            <person name="Bork P."/>
            <person name="Koonin E.V."/>
            <person name="Zdobnov E.M."/>
            <person name="Grigoriev I.V."/>
            <person name="Lynch M."/>
            <person name="Boore J.L."/>
        </authorList>
    </citation>
    <scope>NUCLEOTIDE SEQUENCE [LARGE SCALE GENOMIC DNA]</scope>
</reference>
<evidence type="ECO:0000256" key="1">
    <source>
        <dbReference type="SAM" id="Coils"/>
    </source>
</evidence>
<keyword evidence="1" id="KW-0175">Coiled coil</keyword>